<dbReference type="PROSITE" id="PS50042">
    <property type="entry name" value="CNMP_BINDING_3"/>
    <property type="match status" value="2"/>
</dbReference>
<protein>
    <submittedName>
        <fullName evidence="4">Cyclic nucleotide-binding domain-containing protein</fullName>
    </submittedName>
</protein>
<evidence type="ECO:0000313" key="5">
    <source>
        <dbReference type="Proteomes" id="UP001476950"/>
    </source>
</evidence>
<dbReference type="InterPro" id="IPR003660">
    <property type="entry name" value="HAMP_dom"/>
</dbReference>
<keyword evidence="1" id="KW-1133">Transmembrane helix</keyword>
<dbReference type="Gene3D" id="2.60.120.10">
    <property type="entry name" value="Jelly Rolls"/>
    <property type="match status" value="2"/>
</dbReference>
<feature type="transmembrane region" description="Helical" evidence="1">
    <location>
        <begin position="46"/>
        <end position="66"/>
    </location>
</feature>
<feature type="domain" description="HAMP" evidence="3">
    <location>
        <begin position="63"/>
        <end position="118"/>
    </location>
</feature>
<dbReference type="Pfam" id="PF00027">
    <property type="entry name" value="cNMP_binding"/>
    <property type="match status" value="2"/>
</dbReference>
<dbReference type="CDD" id="cd00038">
    <property type="entry name" value="CAP_ED"/>
    <property type="match status" value="2"/>
</dbReference>
<dbReference type="InterPro" id="IPR014710">
    <property type="entry name" value="RmlC-like_jellyroll"/>
</dbReference>
<dbReference type="SUPFAM" id="SSF51206">
    <property type="entry name" value="cAMP-binding domain-like"/>
    <property type="match status" value="2"/>
</dbReference>
<comment type="caution">
    <text evidence="4">The sequence shown here is derived from an EMBL/GenBank/DDBJ whole genome shotgun (WGS) entry which is preliminary data.</text>
</comment>
<dbReference type="PROSITE" id="PS50885">
    <property type="entry name" value="HAMP"/>
    <property type="match status" value="1"/>
</dbReference>
<evidence type="ECO:0000259" key="3">
    <source>
        <dbReference type="PROSITE" id="PS50885"/>
    </source>
</evidence>
<dbReference type="Gene3D" id="6.10.340.10">
    <property type="match status" value="1"/>
</dbReference>
<dbReference type="InterPro" id="IPR018490">
    <property type="entry name" value="cNMP-bd_dom_sf"/>
</dbReference>
<dbReference type="PANTHER" id="PTHR24567">
    <property type="entry name" value="CRP FAMILY TRANSCRIPTIONAL REGULATORY PROTEIN"/>
    <property type="match status" value="1"/>
</dbReference>
<organism evidence="4 5">
    <name type="scientific">Stenomitos frigidus AS-A4</name>
    <dbReference type="NCBI Taxonomy" id="2933935"/>
    <lineage>
        <taxon>Bacteria</taxon>
        <taxon>Bacillati</taxon>
        <taxon>Cyanobacteriota</taxon>
        <taxon>Cyanophyceae</taxon>
        <taxon>Leptolyngbyales</taxon>
        <taxon>Leptolyngbyaceae</taxon>
        <taxon>Stenomitos</taxon>
    </lineage>
</organism>
<gene>
    <name evidence="4" type="ORF">NDI38_27990</name>
</gene>
<sequence length="488" mass="53393">MKILHRLFQPAAWSMTTLFSAALLGVALAPIFLLTVYRPLQQSHSAVWMLGAIATTISLFLARWLVRPVRLLIKAAKAVERGNFVPPGLAEISQAQNDIGYLARVFAKTVARVKATQEHHMSQQVTDVVLRELNDGDIQWLGTVGHYQEISAGTVLTQAGRSIDTFHLVLDGSLTVTAQFTGNHLDRIYAQEDCISEWEIARLGSGEVVGEGLLTGTHTTTTTTVKALKPSLVLSISQAQLVAQLKQDAGFAARFYRAIAILLSNRLQTLMSHIGCNSLTQDQPLRDVLSVLGALYDSDIDWLVAIGQRQKVSENSVLIQQGRPIDALYILLGGTLSVSTFDQVCNPFMQAFSVLDISKPGQEIARLSKGEIIGETLFLNAHLPPTTITALQDSLVLAIPRSHLAIKLEQDLGFASRFYRMLANLLSNRLQELLDRLGYGQPVDNCVTSLNGAIQAEDELNFGALDQMAIAGTRFDWLLRRLGGTEVA</sequence>
<keyword evidence="5" id="KW-1185">Reference proteome</keyword>
<reference evidence="4 5" key="1">
    <citation type="submission" date="2022-04" db="EMBL/GenBank/DDBJ databases">
        <title>Positive selection, recombination, and allopatry shape intraspecific diversity of widespread and dominant cyanobacteria.</title>
        <authorList>
            <person name="Wei J."/>
            <person name="Shu W."/>
            <person name="Hu C."/>
        </authorList>
    </citation>
    <scope>NUCLEOTIDE SEQUENCE [LARGE SCALE GENOMIC DNA]</scope>
    <source>
        <strain evidence="4 5">AS-A4</strain>
    </source>
</reference>
<dbReference type="RefSeq" id="WP_199305508.1">
    <property type="nucleotide sequence ID" value="NZ_JAMPLM010000057.1"/>
</dbReference>
<evidence type="ECO:0000313" key="4">
    <source>
        <dbReference type="EMBL" id="MEP1062218.1"/>
    </source>
</evidence>
<feature type="domain" description="Cyclic nucleotide-binding" evidence="2">
    <location>
        <begin position="291"/>
        <end position="404"/>
    </location>
</feature>
<dbReference type="PANTHER" id="PTHR24567:SF26">
    <property type="entry name" value="REGULATORY PROTEIN YEIL"/>
    <property type="match status" value="1"/>
</dbReference>
<feature type="domain" description="Cyclic nucleotide-binding" evidence="2">
    <location>
        <begin position="129"/>
        <end position="241"/>
    </location>
</feature>
<keyword evidence="1" id="KW-0812">Transmembrane</keyword>
<name>A0ABV0KT47_9CYAN</name>
<dbReference type="EMBL" id="JAMPLM010000057">
    <property type="protein sequence ID" value="MEP1062218.1"/>
    <property type="molecule type" value="Genomic_DNA"/>
</dbReference>
<keyword evidence="1" id="KW-0472">Membrane</keyword>
<dbReference type="InterPro" id="IPR050397">
    <property type="entry name" value="Env_Response_Regulators"/>
</dbReference>
<feature type="transmembrane region" description="Helical" evidence="1">
    <location>
        <begin position="12"/>
        <end position="34"/>
    </location>
</feature>
<proteinExistence type="predicted"/>
<evidence type="ECO:0000259" key="2">
    <source>
        <dbReference type="PROSITE" id="PS50042"/>
    </source>
</evidence>
<dbReference type="InterPro" id="IPR000595">
    <property type="entry name" value="cNMP-bd_dom"/>
</dbReference>
<dbReference type="Proteomes" id="UP001476950">
    <property type="component" value="Unassembled WGS sequence"/>
</dbReference>
<dbReference type="SMART" id="SM00100">
    <property type="entry name" value="cNMP"/>
    <property type="match status" value="2"/>
</dbReference>
<dbReference type="InterPro" id="IPR023892">
    <property type="entry name" value="cNMP-bd"/>
</dbReference>
<dbReference type="NCBIfam" id="TIGR03896">
    <property type="entry name" value="cyc_nuc_ocin"/>
    <property type="match status" value="1"/>
</dbReference>
<evidence type="ECO:0000256" key="1">
    <source>
        <dbReference type="SAM" id="Phobius"/>
    </source>
</evidence>
<accession>A0ABV0KT47</accession>